<organism evidence="3">
    <name type="scientific">uncultured marine bacterium EB0_49D07</name>
    <dbReference type="NCBI Taxonomy" id="415439"/>
    <lineage>
        <taxon>Bacteria</taxon>
        <taxon>environmental samples</taxon>
    </lineage>
</organism>
<evidence type="ECO:0000259" key="2">
    <source>
        <dbReference type="Pfam" id="PF22688"/>
    </source>
</evidence>
<dbReference type="InterPro" id="IPR013317">
    <property type="entry name" value="DnaA_dom"/>
</dbReference>
<evidence type="ECO:0000259" key="1">
    <source>
        <dbReference type="Pfam" id="PF00308"/>
    </source>
</evidence>
<dbReference type="AlphaFoldDB" id="A4GJ90"/>
<name>A4GJ90_9BACT</name>
<sequence>MNNPTQLIFPFQVNQKASFDSFFCSPDNIELMSRLTDLASSENTDELIINGAEGSGKSFLMQAICNELSSSGKQFAFIPMNKAINMGVEIFQNLASLDAVCIDDLQLILSKEEWETALFNLINQCQQSYCSLILSFGGNQSLEDSTQLPDLLSRIKRMEFMKLQAVLDESLNQALGFVSQQLDINIEKAEIEFLLNHQTREFSILVDNLISLDKQAASLKRKITIPLIKETLNI</sequence>
<reference evidence="3" key="1">
    <citation type="journal article" date="2007" name="Environ. Microbiol.">
        <title>Proteorhodopsin photosystem gene clusters exhibit co-evolutionary trends and shared ancestry among diverse marine microbial phyla.</title>
        <authorList>
            <person name="McCarren J."/>
            <person name="Delong E.F."/>
        </authorList>
    </citation>
    <scope>NUCLEOTIDE SEQUENCE</scope>
</reference>
<protein>
    <submittedName>
        <fullName evidence="3">Putative DNA replication factor</fullName>
    </submittedName>
</protein>
<dbReference type="GO" id="GO:0006270">
    <property type="term" value="P:DNA replication initiation"/>
    <property type="evidence" value="ECO:0007669"/>
    <property type="project" value="TreeGrafter"/>
</dbReference>
<dbReference type="Gene3D" id="3.40.50.300">
    <property type="entry name" value="P-loop containing nucleotide triphosphate hydrolases"/>
    <property type="match status" value="1"/>
</dbReference>
<dbReference type="InterPro" id="IPR055199">
    <property type="entry name" value="Hda_lid"/>
</dbReference>
<dbReference type="GO" id="GO:0032297">
    <property type="term" value="P:negative regulation of DNA-templated DNA replication initiation"/>
    <property type="evidence" value="ECO:0007669"/>
    <property type="project" value="TreeGrafter"/>
</dbReference>
<accession>A4GJ90</accession>
<dbReference type="EMBL" id="EF107099">
    <property type="protein sequence ID" value="ABL97185.1"/>
    <property type="molecule type" value="Genomic_DNA"/>
</dbReference>
<dbReference type="CDD" id="cd01120">
    <property type="entry name" value="RecA-like_superfamily"/>
    <property type="match status" value="1"/>
</dbReference>
<gene>
    <name evidence="3" type="ORF">MBMO_EB0-49D07.0028</name>
</gene>
<feature type="domain" description="Chromosomal replication initiator protein DnaA ATPAse" evidence="1">
    <location>
        <begin position="14"/>
        <end position="135"/>
    </location>
</feature>
<dbReference type="Pfam" id="PF22688">
    <property type="entry name" value="Hda_lid"/>
    <property type="match status" value="1"/>
</dbReference>
<dbReference type="PANTHER" id="PTHR30050:SF5">
    <property type="entry name" value="DNAA REGULATORY INACTIVATOR HDA"/>
    <property type="match status" value="1"/>
</dbReference>
<evidence type="ECO:0000313" key="3">
    <source>
        <dbReference type="EMBL" id="ABL97185.1"/>
    </source>
</evidence>
<dbReference type="SUPFAM" id="SSF52540">
    <property type="entry name" value="P-loop containing nucleoside triphosphate hydrolases"/>
    <property type="match status" value="1"/>
</dbReference>
<proteinExistence type="predicted"/>
<dbReference type="Pfam" id="PF00308">
    <property type="entry name" value="Bac_DnaA"/>
    <property type="match status" value="1"/>
</dbReference>
<dbReference type="PANTHER" id="PTHR30050">
    <property type="entry name" value="CHROMOSOMAL REPLICATION INITIATOR PROTEIN DNAA"/>
    <property type="match status" value="1"/>
</dbReference>
<feature type="domain" description="Hda lid" evidence="2">
    <location>
        <begin position="168"/>
        <end position="232"/>
    </location>
</feature>
<dbReference type="Gene3D" id="1.10.8.60">
    <property type="match status" value="1"/>
</dbReference>
<dbReference type="InterPro" id="IPR027417">
    <property type="entry name" value="P-loop_NTPase"/>
</dbReference>